<sequence length="174" mass="18743">MRRDSSAMRAFRQQNSAALIRSAGCRWARRGVHADLVGKVPRLATGDGLGLQHQVVFVRWGGLPELRPMCGDIDGLLSAACMGVGRSLQACYATRGSVGLFHDGHPSMRAVGILAGARRSLVCCMQVGGYRPQFRPHRRVIETPGRNPCLFPAAFIVLAVSLIPAQEIPGALRS</sequence>
<organism evidence="1 2">
    <name type="scientific">Pseudomonas frederiksbergensis</name>
    <dbReference type="NCBI Taxonomy" id="104087"/>
    <lineage>
        <taxon>Bacteria</taxon>
        <taxon>Pseudomonadati</taxon>
        <taxon>Pseudomonadota</taxon>
        <taxon>Gammaproteobacteria</taxon>
        <taxon>Pseudomonadales</taxon>
        <taxon>Pseudomonadaceae</taxon>
        <taxon>Pseudomonas</taxon>
    </lineage>
</organism>
<name>A0A1H4ZI23_9PSED</name>
<proteinExistence type="predicted"/>
<dbReference type="EMBL" id="FNTF01000002">
    <property type="protein sequence ID" value="SED29071.1"/>
    <property type="molecule type" value="Genomic_DNA"/>
</dbReference>
<dbReference type="AlphaFoldDB" id="A0A1H4ZI23"/>
<protein>
    <submittedName>
        <fullName evidence="1">Uncharacterized protein</fullName>
    </submittedName>
</protein>
<dbReference type="Proteomes" id="UP000183114">
    <property type="component" value="Unassembled WGS sequence"/>
</dbReference>
<evidence type="ECO:0000313" key="2">
    <source>
        <dbReference type="Proteomes" id="UP000183114"/>
    </source>
</evidence>
<evidence type="ECO:0000313" key="1">
    <source>
        <dbReference type="EMBL" id="SED29071.1"/>
    </source>
</evidence>
<accession>A0A1H4ZI23</accession>
<gene>
    <name evidence="1" type="ORF">SAMN04490185_3189</name>
</gene>
<reference evidence="1 2" key="1">
    <citation type="submission" date="2016-10" db="EMBL/GenBank/DDBJ databases">
        <authorList>
            <person name="de Groot N.N."/>
        </authorList>
    </citation>
    <scope>NUCLEOTIDE SEQUENCE [LARGE SCALE GENOMIC DNA]</scope>
    <source>
        <strain evidence="1 2">BS3655</strain>
    </source>
</reference>